<gene>
    <name evidence="1" type="ORF">QVD17_21523</name>
</gene>
<dbReference type="Proteomes" id="UP001229421">
    <property type="component" value="Unassembled WGS sequence"/>
</dbReference>
<protein>
    <submittedName>
        <fullName evidence="1">Uncharacterized protein</fullName>
    </submittedName>
</protein>
<sequence length="181" mass="21277">MTRRNKKSLVRPGFQRSVAYVYKDVWDQELSPSCVAFASSHLMTILMRQVHNDRKIEISPQQLVNAGRLNLDAKETEIQEAIQEQITRVLLDRLIDIQVYWRVGFIPMPQPSTKEMSYEECLEQEKHMKRSRLFQQWITELSHDEYALQNGRVEEENTRVGQQPFATTVCEQDNIFQGFLS</sequence>
<name>A0AAD8KCF9_TARER</name>
<evidence type="ECO:0000313" key="2">
    <source>
        <dbReference type="Proteomes" id="UP001229421"/>
    </source>
</evidence>
<dbReference type="SUPFAM" id="SSF54001">
    <property type="entry name" value="Cysteine proteinases"/>
    <property type="match status" value="1"/>
</dbReference>
<dbReference type="InterPro" id="IPR038765">
    <property type="entry name" value="Papain-like_cys_pep_sf"/>
</dbReference>
<comment type="caution">
    <text evidence="1">The sequence shown here is derived from an EMBL/GenBank/DDBJ whole genome shotgun (WGS) entry which is preliminary data.</text>
</comment>
<accession>A0AAD8KCF9</accession>
<evidence type="ECO:0000313" key="1">
    <source>
        <dbReference type="EMBL" id="KAK1420159.1"/>
    </source>
</evidence>
<reference evidence="1" key="1">
    <citation type="journal article" date="2023" name="bioRxiv">
        <title>Improved chromosome-level genome assembly for marigold (Tagetes erecta).</title>
        <authorList>
            <person name="Jiang F."/>
            <person name="Yuan L."/>
            <person name="Wang S."/>
            <person name="Wang H."/>
            <person name="Xu D."/>
            <person name="Wang A."/>
            <person name="Fan W."/>
        </authorList>
    </citation>
    <scope>NUCLEOTIDE SEQUENCE</scope>
    <source>
        <strain evidence="1">WSJ</strain>
        <tissue evidence="1">Leaf</tissue>
    </source>
</reference>
<keyword evidence="2" id="KW-1185">Reference proteome</keyword>
<proteinExistence type="predicted"/>
<organism evidence="1 2">
    <name type="scientific">Tagetes erecta</name>
    <name type="common">African marigold</name>
    <dbReference type="NCBI Taxonomy" id="13708"/>
    <lineage>
        <taxon>Eukaryota</taxon>
        <taxon>Viridiplantae</taxon>
        <taxon>Streptophyta</taxon>
        <taxon>Embryophyta</taxon>
        <taxon>Tracheophyta</taxon>
        <taxon>Spermatophyta</taxon>
        <taxon>Magnoliopsida</taxon>
        <taxon>eudicotyledons</taxon>
        <taxon>Gunneridae</taxon>
        <taxon>Pentapetalae</taxon>
        <taxon>asterids</taxon>
        <taxon>campanulids</taxon>
        <taxon>Asterales</taxon>
        <taxon>Asteraceae</taxon>
        <taxon>Asteroideae</taxon>
        <taxon>Heliantheae alliance</taxon>
        <taxon>Tageteae</taxon>
        <taxon>Tagetes</taxon>
    </lineage>
</organism>
<dbReference type="EMBL" id="JAUHHV010000006">
    <property type="protein sequence ID" value="KAK1420159.1"/>
    <property type="molecule type" value="Genomic_DNA"/>
</dbReference>
<dbReference type="AlphaFoldDB" id="A0AAD8KCF9"/>